<name>A0ABY5YBI8_9FLAO</name>
<organism evidence="1 2">
    <name type="scientific">Maribacter litopenaei</name>
    <dbReference type="NCBI Taxonomy" id="2976127"/>
    <lineage>
        <taxon>Bacteria</taxon>
        <taxon>Pseudomonadati</taxon>
        <taxon>Bacteroidota</taxon>
        <taxon>Flavobacteriia</taxon>
        <taxon>Flavobacteriales</taxon>
        <taxon>Flavobacteriaceae</taxon>
        <taxon>Maribacter</taxon>
    </lineage>
</organism>
<evidence type="ECO:0000313" key="1">
    <source>
        <dbReference type="EMBL" id="UWX55682.1"/>
    </source>
</evidence>
<dbReference type="Proteomes" id="UP001059209">
    <property type="component" value="Chromosome"/>
</dbReference>
<protein>
    <recommendedName>
        <fullName evidence="3">HEAT repeat domain-containing protein</fullName>
    </recommendedName>
</protein>
<proteinExistence type="predicted"/>
<sequence>MKDLGVKNRKHRSMPLNFSDNLLTGELKRKLLPIIEDSALDISSEEELQKIKHKIPTEMECFQWLLEGYDLKIKLAVLFLIQQQRDPRYIKLVQNYLEDEDSKISTFAKQAFEAIDKSTFPDN</sequence>
<evidence type="ECO:0000313" key="2">
    <source>
        <dbReference type="Proteomes" id="UP001059209"/>
    </source>
</evidence>
<evidence type="ECO:0008006" key="3">
    <source>
        <dbReference type="Google" id="ProtNLM"/>
    </source>
</evidence>
<keyword evidence="2" id="KW-1185">Reference proteome</keyword>
<dbReference type="RefSeq" id="WP_260573797.1">
    <property type="nucleotide sequence ID" value="NZ_CP104205.1"/>
</dbReference>
<accession>A0ABY5YBI8</accession>
<dbReference type="EMBL" id="CP104205">
    <property type="protein sequence ID" value="UWX55682.1"/>
    <property type="molecule type" value="Genomic_DNA"/>
</dbReference>
<gene>
    <name evidence="1" type="ORF">NYZ99_04350</name>
</gene>
<reference evidence="1" key="1">
    <citation type="submission" date="2022-09" db="EMBL/GenBank/DDBJ databases">
        <title>Maribacter litopenaei sp. nov., isolated from the intestinal tract of the Pacific White Shrimp, Litopenaeus vannamei.</title>
        <authorList>
            <person name="Kim S.Y."/>
            <person name="Hwang C.Y."/>
        </authorList>
    </citation>
    <scope>NUCLEOTIDE SEQUENCE</scope>
    <source>
        <strain evidence="1">HL-LV01</strain>
    </source>
</reference>